<feature type="coiled-coil region" evidence="1">
    <location>
        <begin position="43"/>
        <end position="70"/>
    </location>
</feature>
<evidence type="ECO:0000256" key="1">
    <source>
        <dbReference type="SAM" id="Coils"/>
    </source>
</evidence>
<organism evidence="2 3">
    <name type="scientific">Operophtera brumata</name>
    <name type="common">Winter moth</name>
    <name type="synonym">Phalaena brumata</name>
    <dbReference type="NCBI Taxonomy" id="104452"/>
    <lineage>
        <taxon>Eukaryota</taxon>
        <taxon>Metazoa</taxon>
        <taxon>Ecdysozoa</taxon>
        <taxon>Arthropoda</taxon>
        <taxon>Hexapoda</taxon>
        <taxon>Insecta</taxon>
        <taxon>Pterygota</taxon>
        <taxon>Neoptera</taxon>
        <taxon>Endopterygota</taxon>
        <taxon>Lepidoptera</taxon>
        <taxon>Glossata</taxon>
        <taxon>Ditrysia</taxon>
        <taxon>Geometroidea</taxon>
        <taxon>Geometridae</taxon>
        <taxon>Larentiinae</taxon>
        <taxon>Operophtera</taxon>
    </lineage>
</organism>
<gene>
    <name evidence="2" type="ORF">OBRU01_05174</name>
</gene>
<accession>A0A0L7LHE1</accession>
<proteinExistence type="predicted"/>
<dbReference type="AlphaFoldDB" id="A0A0L7LHE1"/>
<feature type="non-terminal residue" evidence="2">
    <location>
        <position position="1"/>
    </location>
</feature>
<dbReference type="EMBL" id="JTDY01001107">
    <property type="protein sequence ID" value="KOB74862.1"/>
    <property type="molecule type" value="Genomic_DNA"/>
</dbReference>
<comment type="caution">
    <text evidence="2">The sequence shown here is derived from an EMBL/GenBank/DDBJ whole genome shotgun (WGS) entry which is preliminary data.</text>
</comment>
<keyword evidence="3" id="KW-1185">Reference proteome</keyword>
<dbReference type="STRING" id="104452.A0A0L7LHE1"/>
<evidence type="ECO:0000313" key="2">
    <source>
        <dbReference type="EMBL" id="KOB74862.1"/>
    </source>
</evidence>
<keyword evidence="1" id="KW-0175">Coiled coil</keyword>
<sequence length="196" mass="23128">KAIIKPWITQGLINCMRRRDKLHMKYKRNLDNEKIRQTYINYRNVCNKILKKLKRTYERLELEKHVKNSKDTWKTIKTICNYPIKPNPVQQLLTEQSRPKESLNKVNTYFKSVGFNLSRDILLSQNETEQTLAIKCNLRNRPILNATKTNFISFTINNSTQPKQEIELKMHSGTCLRAHDCDCSKLKSVAEIRYLG</sequence>
<name>A0A0L7LHE1_OPEBR</name>
<reference evidence="2 3" key="1">
    <citation type="journal article" date="2015" name="Genome Biol. Evol.">
        <title>The genome of winter moth (Operophtera brumata) provides a genomic perspective on sexual dimorphism and phenology.</title>
        <authorList>
            <person name="Derks M.F."/>
            <person name="Smit S."/>
            <person name="Salis L."/>
            <person name="Schijlen E."/>
            <person name="Bossers A."/>
            <person name="Mateman C."/>
            <person name="Pijl A.S."/>
            <person name="de Ridder D."/>
            <person name="Groenen M.A."/>
            <person name="Visser M.E."/>
            <person name="Megens H.J."/>
        </authorList>
    </citation>
    <scope>NUCLEOTIDE SEQUENCE [LARGE SCALE GENOMIC DNA]</scope>
    <source>
        <strain evidence="2">WM2013NL</strain>
        <tissue evidence="2">Head and thorax</tissue>
    </source>
</reference>
<feature type="non-terminal residue" evidence="2">
    <location>
        <position position="196"/>
    </location>
</feature>
<protein>
    <submittedName>
        <fullName evidence="2">Uncharacterized protein</fullName>
    </submittedName>
</protein>
<evidence type="ECO:0000313" key="3">
    <source>
        <dbReference type="Proteomes" id="UP000037510"/>
    </source>
</evidence>
<dbReference type="Proteomes" id="UP000037510">
    <property type="component" value="Unassembled WGS sequence"/>
</dbReference>